<evidence type="ECO:0000313" key="1">
    <source>
        <dbReference type="EMBL" id="PCE33151.1"/>
    </source>
</evidence>
<dbReference type="GeneID" id="69000776"/>
<name>A0A2A4FIE4_9BURK</name>
<protein>
    <recommendedName>
        <fullName evidence="3">Fe2OG dioxygenase domain-containing protein</fullName>
    </recommendedName>
</protein>
<comment type="caution">
    <text evidence="1">The sequence shown here is derived from an EMBL/GenBank/DDBJ whole genome shotgun (WGS) entry which is preliminary data.</text>
</comment>
<proteinExistence type="predicted"/>
<evidence type="ECO:0008006" key="3">
    <source>
        <dbReference type="Google" id="ProtNLM"/>
    </source>
</evidence>
<dbReference type="RefSeq" id="WP_133117914.1">
    <property type="nucleotide sequence ID" value="NZ_CP020738.1"/>
</dbReference>
<organism evidence="1 2">
    <name type="scientific">Burkholderia ubonensis subsp. mesacidophila</name>
    <dbReference type="NCBI Taxonomy" id="265293"/>
    <lineage>
        <taxon>Bacteria</taxon>
        <taxon>Pseudomonadati</taxon>
        <taxon>Pseudomonadota</taxon>
        <taxon>Betaproteobacteria</taxon>
        <taxon>Burkholderiales</taxon>
        <taxon>Burkholderiaceae</taxon>
        <taxon>Burkholderia</taxon>
        <taxon>Burkholderia cepacia complex</taxon>
    </lineage>
</organism>
<gene>
    <name evidence="1" type="ORF">BZL54_07325</name>
</gene>
<sequence length="206" mass="23123">MFKRCFARASHVLAETELSRLKEGILNSEYLGPSPLGKEFVNSKGFSIVFRREWIDMVEHRFPYLRPFLDCALFEACNAFYINPLILEGSSRVDPHIDCRLIGNGNVRLIPNLVSILYVDVPRDAVGGSLVLNVGSESEIVVQPERNEIIHFLGNLVHTVTELRTSCMRMSVVCEQYNLADDSLADFPAFSVLTDCRTTPRVAVAT</sequence>
<accession>A0A2A4FIE4</accession>
<reference evidence="1 2" key="1">
    <citation type="submission" date="2017-01" db="EMBL/GenBank/DDBJ databases">
        <title>Whole-Genome Shotgun Sequencing of Two beta-Proteobacterial Species in Search of the Bulgecin Biosynthetic Cluster.</title>
        <authorList>
            <person name="Horsman M.E."/>
            <person name="Marous D.R."/>
            <person name="Li R."/>
            <person name="Oliver R.A."/>
            <person name="Byun B."/>
            <person name="Emrich S.J."/>
            <person name="Boggess B."/>
            <person name="Townsend C.A."/>
            <person name="Mobashery S."/>
        </authorList>
    </citation>
    <scope>NUCLEOTIDE SEQUENCE [LARGE SCALE GENOMIC DNA]</scope>
    <source>
        <strain evidence="1 2">ATCC 31433</strain>
    </source>
</reference>
<dbReference type="Proteomes" id="UP000217994">
    <property type="component" value="Unassembled WGS sequence"/>
</dbReference>
<dbReference type="EMBL" id="MTZU01000021">
    <property type="protein sequence ID" value="PCE33151.1"/>
    <property type="molecule type" value="Genomic_DNA"/>
</dbReference>
<evidence type="ECO:0000313" key="2">
    <source>
        <dbReference type="Proteomes" id="UP000217994"/>
    </source>
</evidence>
<dbReference type="AlphaFoldDB" id="A0A2A4FIE4"/>